<evidence type="ECO:0000313" key="2">
    <source>
        <dbReference type="Proteomes" id="UP001196097"/>
    </source>
</evidence>
<protein>
    <submittedName>
        <fullName evidence="1">Uncharacterized protein</fullName>
    </submittedName>
</protein>
<reference evidence="1 2" key="1">
    <citation type="journal article" date="2021" name="ISME J.">
        <title>Genomic evolution of the class Acidithiobacillia: deep-branching Proteobacteria living in extreme acidic conditions.</title>
        <authorList>
            <person name="Moya-Beltran A."/>
            <person name="Beard S."/>
            <person name="Rojas-Villalobos C."/>
            <person name="Issotta F."/>
            <person name="Gallardo Y."/>
            <person name="Ulloa R."/>
            <person name="Giaveno A."/>
            <person name="Degli Esposti M."/>
            <person name="Johnson D.B."/>
            <person name="Quatrini R."/>
        </authorList>
    </citation>
    <scope>NUCLEOTIDE SEQUENCE [LARGE SCALE GENOMIC DNA]</scope>
    <source>
        <strain evidence="1 2">CF3</strain>
    </source>
</reference>
<name>A0ACD5IFC3_9PROT</name>
<sequence length="70" mass="7504">MSMMHLLTARGIWKNPCVSALRHNNSCTVLRAGLISNPLQGAGAVARLQNKLLRHGVIVTQGATMGPQEI</sequence>
<evidence type="ECO:0000313" key="1">
    <source>
        <dbReference type="EMBL" id="XRP72500.1"/>
    </source>
</evidence>
<gene>
    <name evidence="1" type="ORF">HF292_011950</name>
</gene>
<proteinExistence type="predicted"/>
<accession>A0ACD5IFC3</accession>
<organism evidence="1 2">
    <name type="scientific">Acidithiobacillus ferruginosus</name>
    <dbReference type="NCBI Taxonomy" id="3063951"/>
    <lineage>
        <taxon>Bacteria</taxon>
        <taxon>Pseudomonadati</taxon>
        <taxon>Pseudomonadota</taxon>
        <taxon>Acidithiobacillia</taxon>
        <taxon>Acidithiobacillales</taxon>
        <taxon>Acidithiobacillaceae</taxon>
        <taxon>Acidithiobacillus</taxon>
    </lineage>
</organism>
<dbReference type="EMBL" id="CP130946">
    <property type="protein sequence ID" value="XRP72500.1"/>
    <property type="molecule type" value="Genomic_DNA"/>
</dbReference>
<dbReference type="Proteomes" id="UP001196097">
    <property type="component" value="Chromosome"/>
</dbReference>
<keyword evidence="2" id="KW-1185">Reference proteome</keyword>